<evidence type="ECO:0000313" key="1">
    <source>
        <dbReference type="EMBL" id="KAB8188031.1"/>
    </source>
</evidence>
<organism evidence="1 2">
    <name type="scientific">Microbispora catharanthi</name>
    <dbReference type="NCBI Taxonomy" id="1712871"/>
    <lineage>
        <taxon>Bacteria</taxon>
        <taxon>Bacillati</taxon>
        <taxon>Actinomycetota</taxon>
        <taxon>Actinomycetes</taxon>
        <taxon>Streptosporangiales</taxon>
        <taxon>Streptosporangiaceae</taxon>
        <taxon>Microbispora</taxon>
    </lineage>
</organism>
<dbReference type="RefSeq" id="WP_139572552.1">
    <property type="nucleotide sequence ID" value="NZ_VDMA02000001.1"/>
</dbReference>
<protein>
    <recommendedName>
        <fullName evidence="3">Substrate-binding domain-containing protein</fullName>
    </recommendedName>
</protein>
<reference evidence="1 2" key="1">
    <citation type="submission" date="2019-10" db="EMBL/GenBank/DDBJ databases">
        <title>Nonomuraea sp. nov., isolated from Phyllanthus amarus.</title>
        <authorList>
            <person name="Klykleung N."/>
            <person name="Tanasupawat S."/>
        </authorList>
    </citation>
    <scope>NUCLEOTIDE SEQUENCE [LARGE SCALE GENOMIC DNA]</scope>
    <source>
        <strain evidence="1 2">CR1-09</strain>
    </source>
</reference>
<name>A0A5N6C5G9_9ACTN</name>
<evidence type="ECO:0000313" key="2">
    <source>
        <dbReference type="Proteomes" id="UP000313066"/>
    </source>
</evidence>
<evidence type="ECO:0008006" key="3">
    <source>
        <dbReference type="Google" id="ProtNLM"/>
    </source>
</evidence>
<proteinExistence type="predicted"/>
<sequence length="65" mass="7052">MRARRRGDRAFGARDRAPAPKRAVGATAVELLLRRLRSGSALPVHHVELLPELKVRASCRAAPSG</sequence>
<keyword evidence="2" id="KW-1185">Reference proteome</keyword>
<accession>A0A5N6C5G9</accession>
<comment type="caution">
    <text evidence="1">The sequence shown here is derived from an EMBL/GenBank/DDBJ whole genome shotgun (WGS) entry which is preliminary data.</text>
</comment>
<dbReference type="AlphaFoldDB" id="A0A5N6C5G9"/>
<dbReference type="Proteomes" id="UP000313066">
    <property type="component" value="Unassembled WGS sequence"/>
</dbReference>
<gene>
    <name evidence="1" type="ORF">FH610_002570</name>
</gene>
<dbReference type="EMBL" id="VDMA02000001">
    <property type="protein sequence ID" value="KAB8188031.1"/>
    <property type="molecule type" value="Genomic_DNA"/>
</dbReference>